<name>E6VXQ7_PSEA9</name>
<reference evidence="1 2" key="2">
    <citation type="journal article" date="2014" name="Genome Announc.">
        <title>Complete Genome Sequence of the Subsurface, Mesophilic Sulfate-Reducing Bacterium Desulfovibrio aespoeensis Aspo-2.</title>
        <authorList>
            <person name="Pedersen K."/>
            <person name="Bengtsson A."/>
            <person name="Edlund J."/>
            <person name="Rabe L."/>
            <person name="Hazen T."/>
            <person name="Chakraborty R."/>
            <person name="Goodwin L."/>
            <person name="Shapiro N."/>
        </authorList>
    </citation>
    <scope>NUCLEOTIDE SEQUENCE [LARGE SCALE GENOMIC DNA]</scope>
    <source>
        <strain evidence="2">ATCC 700646 / DSM 10631 / Aspo-2</strain>
    </source>
</reference>
<proteinExistence type="predicted"/>
<dbReference type="eggNOG" id="ENOG502Z7Y8">
    <property type="taxonomic scope" value="Bacteria"/>
</dbReference>
<accession>E6VXQ7</accession>
<dbReference type="RefSeq" id="WP_013513452.1">
    <property type="nucleotide sequence ID" value="NC_014844.1"/>
</dbReference>
<dbReference type="KEGG" id="das:Daes_0494"/>
<reference evidence="2" key="1">
    <citation type="submission" date="2010-12" db="EMBL/GenBank/DDBJ databases">
        <title>Complete sequence of Desulfovibrio aespoeensis Aspo-2.</title>
        <authorList>
            <consortium name="US DOE Joint Genome Institute"/>
            <person name="Lucas S."/>
            <person name="Copeland A."/>
            <person name="Lapidus A."/>
            <person name="Cheng J.-F."/>
            <person name="Goodwin L."/>
            <person name="Pitluck S."/>
            <person name="Chertkov O."/>
            <person name="Misra M."/>
            <person name="Detter J.C."/>
            <person name="Han C."/>
            <person name="Tapia R."/>
            <person name="Land M."/>
            <person name="Hauser L."/>
            <person name="Kyrpides N."/>
            <person name="Ivanova N."/>
            <person name="Ovchinnikova G."/>
            <person name="Pedersen K."/>
            <person name="Jagevall S."/>
            <person name="Hazen T."/>
            <person name="Woyke T."/>
        </authorList>
    </citation>
    <scope>NUCLEOTIDE SEQUENCE [LARGE SCALE GENOMIC DNA]</scope>
    <source>
        <strain evidence="2">ATCC 700646 / DSM 10631 / Aspo-2</strain>
    </source>
</reference>
<dbReference type="Proteomes" id="UP000002191">
    <property type="component" value="Chromosome"/>
</dbReference>
<protein>
    <submittedName>
        <fullName evidence="1">Uncharacterized protein</fullName>
    </submittedName>
</protein>
<sequence length="312" mass="36356">MAKENDMLLGPIVSEEIEKKKEYALRKDPVYFKTVKRTRLDSYLDEGWEYVKKLKTGIKIQKPRSYDEVVENKMWCLLYKMGFNDLNSTRNFKIKYKLSGKNTVSKQIDVFAKDDDTVVVVECKSAEELKPKGLASELSEFSNLRTRLSNSIKKHYGDEFKPKIIWIFYTSNIIWSKIDTEKARDHRIKIITDREYDYLNQIVNHLGAAARYQFLAEYCGGEAIPNLKNKPVPAIKGRLGGRYFYSFVTTPEHLLKIAFVNHRALDDPKGIPTYQRLVQKSRIKQIEQFIQGGGYFPTNILINFTHNLDFQV</sequence>
<dbReference type="Gene3D" id="3.40.1350.10">
    <property type="match status" value="1"/>
</dbReference>
<evidence type="ECO:0000313" key="1">
    <source>
        <dbReference type="EMBL" id="ADU61515.1"/>
    </source>
</evidence>
<dbReference type="GO" id="GO:0003676">
    <property type="term" value="F:nucleic acid binding"/>
    <property type="evidence" value="ECO:0007669"/>
    <property type="project" value="InterPro"/>
</dbReference>
<dbReference type="InterPro" id="IPR011856">
    <property type="entry name" value="tRNA_endonuc-like_dom_sf"/>
</dbReference>
<evidence type="ECO:0000313" key="2">
    <source>
        <dbReference type="Proteomes" id="UP000002191"/>
    </source>
</evidence>
<dbReference type="HOGENOM" id="CLU_890601_0_0_7"/>
<keyword evidence="2" id="KW-1185">Reference proteome</keyword>
<organism evidence="1 2">
    <name type="scientific">Pseudodesulfovibrio aespoeensis (strain ATCC 700646 / DSM 10631 / Aspo-2)</name>
    <name type="common">Desulfovibrio aespoeensis</name>
    <dbReference type="NCBI Taxonomy" id="643562"/>
    <lineage>
        <taxon>Bacteria</taxon>
        <taxon>Pseudomonadati</taxon>
        <taxon>Thermodesulfobacteriota</taxon>
        <taxon>Desulfovibrionia</taxon>
        <taxon>Desulfovibrionales</taxon>
        <taxon>Desulfovibrionaceae</taxon>
    </lineage>
</organism>
<gene>
    <name evidence="1" type="ordered locus">Daes_0494</name>
</gene>
<dbReference type="AlphaFoldDB" id="E6VXQ7"/>
<dbReference type="OrthoDB" id="9789139at2"/>
<dbReference type="EMBL" id="CP002431">
    <property type="protein sequence ID" value="ADU61515.1"/>
    <property type="molecule type" value="Genomic_DNA"/>
</dbReference>